<accession>A0ACC0DQ32</accession>
<dbReference type="EMBL" id="CM045882">
    <property type="protein sequence ID" value="KAI7935353.1"/>
    <property type="molecule type" value="Genomic_DNA"/>
</dbReference>
<evidence type="ECO:0000313" key="2">
    <source>
        <dbReference type="Proteomes" id="UP001060170"/>
    </source>
</evidence>
<organism evidence="1 2">
    <name type="scientific">Puccinia striiformis f. sp. tritici</name>
    <dbReference type="NCBI Taxonomy" id="168172"/>
    <lineage>
        <taxon>Eukaryota</taxon>
        <taxon>Fungi</taxon>
        <taxon>Dikarya</taxon>
        <taxon>Basidiomycota</taxon>
        <taxon>Pucciniomycotina</taxon>
        <taxon>Pucciniomycetes</taxon>
        <taxon>Pucciniales</taxon>
        <taxon>Pucciniaceae</taxon>
        <taxon>Puccinia</taxon>
    </lineage>
</organism>
<dbReference type="Proteomes" id="UP001060170">
    <property type="component" value="Chromosome 18"/>
</dbReference>
<reference evidence="2" key="1">
    <citation type="journal article" date="2018" name="BMC Genomics">
        <title>Genomic insights into host adaptation between the wheat stripe rust pathogen (Puccinia striiformis f. sp. tritici) and the barley stripe rust pathogen (Puccinia striiformis f. sp. hordei).</title>
        <authorList>
            <person name="Xia C."/>
            <person name="Wang M."/>
            <person name="Yin C."/>
            <person name="Cornejo O.E."/>
            <person name="Hulbert S.H."/>
            <person name="Chen X."/>
        </authorList>
    </citation>
    <scope>NUCLEOTIDE SEQUENCE [LARGE SCALE GENOMIC DNA]</scope>
    <source>
        <strain evidence="2">93-210</strain>
    </source>
</reference>
<protein>
    <submittedName>
        <fullName evidence="1">Uncharacterized protein</fullName>
    </submittedName>
</protein>
<evidence type="ECO:0000313" key="1">
    <source>
        <dbReference type="EMBL" id="KAI7935353.1"/>
    </source>
</evidence>
<keyword evidence="2" id="KW-1185">Reference proteome</keyword>
<proteinExistence type="predicted"/>
<comment type="caution">
    <text evidence="1">The sequence shown here is derived from an EMBL/GenBank/DDBJ whole genome shotgun (WGS) entry which is preliminary data.</text>
</comment>
<reference evidence="1 2" key="3">
    <citation type="journal article" date="2022" name="Microbiol. Spectr.">
        <title>Folding features and dynamics of 3D genome architecture in plant fungal pathogens.</title>
        <authorList>
            <person name="Xia C."/>
        </authorList>
    </citation>
    <scope>NUCLEOTIDE SEQUENCE [LARGE SCALE GENOMIC DNA]</scope>
    <source>
        <strain evidence="1 2">93-210</strain>
    </source>
</reference>
<name>A0ACC0DQ32_9BASI</name>
<reference evidence="2" key="2">
    <citation type="journal article" date="2018" name="Mol. Plant Microbe Interact.">
        <title>Genome sequence resources for the wheat stripe rust pathogen (Puccinia striiformis f. sp. tritici) and the barley stripe rust pathogen (Puccinia striiformis f. sp. hordei).</title>
        <authorList>
            <person name="Xia C."/>
            <person name="Wang M."/>
            <person name="Yin C."/>
            <person name="Cornejo O.E."/>
            <person name="Hulbert S.H."/>
            <person name="Chen X."/>
        </authorList>
    </citation>
    <scope>NUCLEOTIDE SEQUENCE [LARGE SCALE GENOMIC DNA]</scope>
    <source>
        <strain evidence="2">93-210</strain>
    </source>
</reference>
<sequence>MPRVRYWRRWNDEMKINDCDVQESGIRSAEGNKRTEGPNKIGSRCNPEKATGDSIKESWDHRRLMRKVGRI</sequence>
<gene>
    <name evidence="1" type="ORF">MJO28_016224</name>
</gene>